<reference evidence="2 3" key="1">
    <citation type="journal article" date="2012" name="Stand. Genomic Sci.">
        <title>Genome sequence of the halotolerant bacterium Corynebacterium halotolerans type strain YIM 70093(T) (= DSM 44683(T)).</title>
        <authorList>
            <person name="Ruckert C."/>
            <person name="Albersmeier A."/>
            <person name="Al-Dilaimi A."/>
            <person name="Niehaus K."/>
            <person name="Szczepanowski R."/>
            <person name="Kalinowski J."/>
        </authorList>
    </citation>
    <scope>NUCLEOTIDE SEQUENCE [LARGE SCALE GENOMIC DNA]</scope>
    <source>
        <strain evidence="2">YIM 70093</strain>
    </source>
</reference>
<dbReference type="STRING" id="1121362.A605_03750"/>
<sequence length="127" mass="14003">MLTPVPGCTHLKVLVPDPSPASTPSPQPTRDTRRTAAHLVLIALEVTFGLRPAHQLTPRRFDAAVRIHVTARLRATRGAQEIRGPVRLDSLHTRPDGEVFGTAVTGTRTHAFTARIDDTRMRSFRVL</sequence>
<feature type="region of interest" description="Disordered" evidence="1">
    <location>
        <begin position="11"/>
        <end position="33"/>
    </location>
</feature>
<dbReference type="HOGENOM" id="CLU_134288_0_0_11"/>
<dbReference type="Proteomes" id="UP000011723">
    <property type="component" value="Chromosome"/>
</dbReference>
<dbReference type="KEGG" id="chn:A605_03750"/>
<dbReference type="OrthoDB" id="4412961at2"/>
<evidence type="ECO:0000313" key="3">
    <source>
        <dbReference type="Proteomes" id="UP000011723"/>
    </source>
</evidence>
<name>M1P516_9CORY</name>
<organism evidence="2 3">
    <name type="scientific">Corynebacterium halotolerans YIM 70093 = DSM 44683</name>
    <dbReference type="NCBI Taxonomy" id="1121362"/>
    <lineage>
        <taxon>Bacteria</taxon>
        <taxon>Bacillati</taxon>
        <taxon>Actinomycetota</taxon>
        <taxon>Actinomycetes</taxon>
        <taxon>Mycobacteriales</taxon>
        <taxon>Corynebacteriaceae</taxon>
        <taxon>Corynebacterium</taxon>
    </lineage>
</organism>
<keyword evidence="3" id="KW-1185">Reference proteome</keyword>
<dbReference type="PATRIC" id="fig|1121362.3.peg.754"/>
<feature type="compositionally biased region" description="Pro residues" evidence="1">
    <location>
        <begin position="17"/>
        <end position="27"/>
    </location>
</feature>
<protein>
    <submittedName>
        <fullName evidence="2">Uncharacterized protein</fullName>
    </submittedName>
</protein>
<dbReference type="EMBL" id="CP003697">
    <property type="protein sequence ID" value="AGF71761.1"/>
    <property type="molecule type" value="Genomic_DNA"/>
</dbReference>
<gene>
    <name evidence="2" type="ORF">A605_03750</name>
</gene>
<proteinExistence type="predicted"/>
<dbReference type="RefSeq" id="WP_015400180.1">
    <property type="nucleotide sequence ID" value="NC_020302.1"/>
</dbReference>
<evidence type="ECO:0000256" key="1">
    <source>
        <dbReference type="SAM" id="MobiDB-lite"/>
    </source>
</evidence>
<dbReference type="Pfam" id="PF20060">
    <property type="entry name" value="DUF6459"/>
    <property type="match status" value="1"/>
</dbReference>
<accession>M1P516</accession>
<dbReference type="eggNOG" id="ENOG5031JTS">
    <property type="taxonomic scope" value="Bacteria"/>
</dbReference>
<dbReference type="AlphaFoldDB" id="M1P516"/>
<evidence type="ECO:0000313" key="2">
    <source>
        <dbReference type="EMBL" id="AGF71761.1"/>
    </source>
</evidence>
<dbReference type="InterPro" id="IPR045596">
    <property type="entry name" value="DUF6459"/>
</dbReference>